<feature type="region of interest" description="Disordered" evidence="1">
    <location>
        <begin position="1"/>
        <end position="42"/>
    </location>
</feature>
<organism evidence="2 3">
    <name type="scientific">Steinernema carpocapsae</name>
    <name type="common">Entomopathogenic nematode</name>
    <dbReference type="NCBI Taxonomy" id="34508"/>
    <lineage>
        <taxon>Eukaryota</taxon>
        <taxon>Metazoa</taxon>
        <taxon>Ecdysozoa</taxon>
        <taxon>Nematoda</taxon>
        <taxon>Chromadorea</taxon>
        <taxon>Rhabditida</taxon>
        <taxon>Tylenchina</taxon>
        <taxon>Panagrolaimomorpha</taxon>
        <taxon>Strongyloidoidea</taxon>
        <taxon>Steinernematidae</taxon>
        <taxon>Steinernema</taxon>
    </lineage>
</organism>
<comment type="caution">
    <text evidence="2">The sequence shown here is derived from an EMBL/GenBank/DDBJ whole genome shotgun (WGS) entry which is preliminary data.</text>
</comment>
<gene>
    <name evidence="2" type="ORF">L596_012349</name>
</gene>
<dbReference type="AlphaFoldDB" id="A0A4U5NWW8"/>
<proteinExistence type="predicted"/>
<accession>A0A4U5NWW8</accession>
<evidence type="ECO:0000313" key="2">
    <source>
        <dbReference type="EMBL" id="TKR88048.1"/>
    </source>
</evidence>
<protein>
    <submittedName>
        <fullName evidence="2">Uncharacterized protein</fullName>
    </submittedName>
</protein>
<keyword evidence="3" id="KW-1185">Reference proteome</keyword>
<reference evidence="2 3" key="2">
    <citation type="journal article" date="2019" name="G3 (Bethesda)">
        <title>Hybrid Assembly of the Genome of the Entomopathogenic Nematode Steinernema carpocapsae Identifies the X-Chromosome.</title>
        <authorList>
            <person name="Serra L."/>
            <person name="Macchietto M."/>
            <person name="Macias-Munoz A."/>
            <person name="McGill C.J."/>
            <person name="Rodriguez I.M."/>
            <person name="Rodriguez B."/>
            <person name="Murad R."/>
            <person name="Mortazavi A."/>
        </authorList>
    </citation>
    <scope>NUCLEOTIDE SEQUENCE [LARGE SCALE GENOMIC DNA]</scope>
    <source>
        <strain evidence="2 3">ALL</strain>
    </source>
</reference>
<name>A0A4U5NWW8_STECR</name>
<evidence type="ECO:0000313" key="3">
    <source>
        <dbReference type="Proteomes" id="UP000298663"/>
    </source>
</evidence>
<sequence>MTMTTLKTSHRRRRRNQSGVVDEEQERLRGGQLKTRPDHPHELVERRFLADHKAALDELRKSRFPRVALDDHRDLVGVNRLHVLERHAPVFEGMSLLKGTLVGVLDGHGIRKQM</sequence>
<reference evidence="2 3" key="1">
    <citation type="journal article" date="2015" name="Genome Biol.">
        <title>Comparative genomics of Steinernema reveals deeply conserved gene regulatory networks.</title>
        <authorList>
            <person name="Dillman A.R."/>
            <person name="Macchietto M."/>
            <person name="Porter C.F."/>
            <person name="Rogers A."/>
            <person name="Williams B."/>
            <person name="Antoshechkin I."/>
            <person name="Lee M.M."/>
            <person name="Goodwin Z."/>
            <person name="Lu X."/>
            <person name="Lewis E.E."/>
            <person name="Goodrich-Blair H."/>
            <person name="Stock S.P."/>
            <person name="Adams B.J."/>
            <person name="Sternberg P.W."/>
            <person name="Mortazavi A."/>
        </authorList>
    </citation>
    <scope>NUCLEOTIDE SEQUENCE [LARGE SCALE GENOMIC DNA]</scope>
    <source>
        <strain evidence="2 3">ALL</strain>
    </source>
</reference>
<evidence type="ECO:0000256" key="1">
    <source>
        <dbReference type="SAM" id="MobiDB-lite"/>
    </source>
</evidence>
<dbReference type="Proteomes" id="UP000298663">
    <property type="component" value="Unassembled WGS sequence"/>
</dbReference>
<dbReference type="EMBL" id="AZBU02000003">
    <property type="protein sequence ID" value="TKR88048.1"/>
    <property type="molecule type" value="Genomic_DNA"/>
</dbReference>